<name>A0A0M9FS02_LEPPY</name>
<evidence type="ECO:0000313" key="2">
    <source>
        <dbReference type="Proteomes" id="UP000037923"/>
    </source>
</evidence>
<sequence>MVTCWSSVTCSTAAREADFRAEDAQRTAEALISVKDAEADVRILNDNIAFLQKGTRLRAWARHRADGHAESAPR</sequence>
<gene>
    <name evidence="1" type="ORF">ABB37_08886</name>
</gene>
<dbReference type="VEuPathDB" id="TriTrypDB:LpyrH10_27_0410"/>
<proteinExistence type="predicted"/>
<comment type="caution">
    <text evidence="1">The sequence shown here is derived from an EMBL/GenBank/DDBJ whole genome shotgun (WGS) entry which is preliminary data.</text>
</comment>
<accession>A0A0M9FS02</accession>
<dbReference type="EMBL" id="LGTL01000027">
    <property type="protein sequence ID" value="KPA74880.1"/>
    <property type="molecule type" value="Genomic_DNA"/>
</dbReference>
<organism evidence="1 2">
    <name type="scientific">Leptomonas pyrrhocoris</name>
    <name type="common">Firebug parasite</name>
    <dbReference type="NCBI Taxonomy" id="157538"/>
    <lineage>
        <taxon>Eukaryota</taxon>
        <taxon>Discoba</taxon>
        <taxon>Euglenozoa</taxon>
        <taxon>Kinetoplastea</taxon>
        <taxon>Metakinetoplastina</taxon>
        <taxon>Trypanosomatida</taxon>
        <taxon>Trypanosomatidae</taxon>
        <taxon>Leishmaniinae</taxon>
        <taxon>Leptomonas</taxon>
    </lineage>
</organism>
<protein>
    <submittedName>
        <fullName evidence="1">Uncharacterized protein</fullName>
    </submittedName>
</protein>
<keyword evidence="2" id="KW-1185">Reference proteome</keyword>
<dbReference type="Proteomes" id="UP000037923">
    <property type="component" value="Unassembled WGS sequence"/>
</dbReference>
<dbReference type="RefSeq" id="XP_015653319.1">
    <property type="nucleotide sequence ID" value="XM_015808034.1"/>
</dbReference>
<evidence type="ECO:0000313" key="1">
    <source>
        <dbReference type="EMBL" id="KPA74880.1"/>
    </source>
</evidence>
<dbReference type="GeneID" id="26909169"/>
<reference evidence="1 2" key="1">
    <citation type="submission" date="2015-07" db="EMBL/GenBank/DDBJ databases">
        <title>High-quality genome of monoxenous trypanosomatid Leptomonas pyrrhocoris.</title>
        <authorList>
            <person name="Flegontov P."/>
            <person name="Butenko A."/>
            <person name="Firsov S."/>
            <person name="Vlcek C."/>
            <person name="Logacheva M.D."/>
            <person name="Field M."/>
            <person name="Filatov D."/>
            <person name="Flegontova O."/>
            <person name="Gerasimov E."/>
            <person name="Jackson A.P."/>
            <person name="Kelly S."/>
            <person name="Opperdoes F."/>
            <person name="O'Reilly A."/>
            <person name="Votypka J."/>
            <person name="Yurchenko V."/>
            <person name="Lukes J."/>
        </authorList>
    </citation>
    <scope>NUCLEOTIDE SEQUENCE [LARGE SCALE GENOMIC DNA]</scope>
    <source>
        <strain evidence="1">H10</strain>
    </source>
</reference>
<dbReference type="AlphaFoldDB" id="A0A0M9FS02"/>